<sequence length="300" mass="32483">MKSLHPLLLSLLLAISTLRALCSPTSLVKVEVFVDGSAHVVYTFPTNGSAVIDLRLIGQPDPNFLVLVQNERGELLTYAINETSSVMTIIAINSTQVTVDYYTQTITSKVGGRWVVNFTTPLPAVVKLPPNATLSALYVIPASIATEGQSIVLTYPAGPVKLAYILPPAVKTQPKPPPQTQPPSNASQVQQPPPQVQQEKGQPQGFSPLFYGLAAVTAAVVVAYFLLRRREAGERLSEVDVQILNILKQSGGGLFQSELASLLGLPITTVWRHVKKLESRGLVVVEKRTGRNFVKLTRTV</sequence>
<dbReference type="Pfam" id="PF13412">
    <property type="entry name" value="HTH_24"/>
    <property type="match status" value="1"/>
</dbReference>
<keyword evidence="2" id="KW-0812">Transmembrane</keyword>
<feature type="region of interest" description="Disordered" evidence="1">
    <location>
        <begin position="171"/>
        <end position="202"/>
    </location>
</feature>
<proteinExistence type="predicted"/>
<protein>
    <submittedName>
        <fullName evidence="3">Winged helix-turn-helix transcriptional regulator</fullName>
    </submittedName>
</protein>
<dbReference type="InterPro" id="IPR000485">
    <property type="entry name" value="AsnC-type_HTH_dom"/>
</dbReference>
<dbReference type="InParanoid" id="A0A7L9FJN0"/>
<dbReference type="KEGG" id="thel:IG193_01810"/>
<keyword evidence="2" id="KW-0472">Membrane</keyword>
<accession>A0A7L9FJN0</accession>
<dbReference type="InterPro" id="IPR036388">
    <property type="entry name" value="WH-like_DNA-bd_sf"/>
</dbReference>
<dbReference type="InterPro" id="IPR036390">
    <property type="entry name" value="WH_DNA-bd_sf"/>
</dbReference>
<keyword evidence="2" id="KW-1133">Transmembrane helix</keyword>
<feature type="compositionally biased region" description="Low complexity" evidence="1">
    <location>
        <begin position="182"/>
        <end position="202"/>
    </location>
</feature>
<evidence type="ECO:0000313" key="4">
    <source>
        <dbReference type="Proteomes" id="UP000594121"/>
    </source>
</evidence>
<dbReference type="RefSeq" id="WP_192819195.1">
    <property type="nucleotide sequence ID" value="NZ_CP062310.1"/>
</dbReference>
<name>A0A7L9FJN0_9CREN</name>
<evidence type="ECO:0000256" key="1">
    <source>
        <dbReference type="SAM" id="MobiDB-lite"/>
    </source>
</evidence>
<organism evidence="3 4">
    <name type="scientific">Infirmifilum lucidum</name>
    <dbReference type="NCBI Taxonomy" id="2776706"/>
    <lineage>
        <taxon>Archaea</taxon>
        <taxon>Thermoproteota</taxon>
        <taxon>Thermoprotei</taxon>
        <taxon>Thermofilales</taxon>
        <taxon>Thermofilaceae</taxon>
        <taxon>Infirmifilum</taxon>
    </lineage>
</organism>
<dbReference type="SUPFAM" id="SSF46785">
    <property type="entry name" value="Winged helix' DNA-binding domain"/>
    <property type="match status" value="1"/>
</dbReference>
<dbReference type="GeneID" id="59148592"/>
<dbReference type="PRINTS" id="PR00033">
    <property type="entry name" value="HTHASNC"/>
</dbReference>
<keyword evidence="4" id="KW-1185">Reference proteome</keyword>
<evidence type="ECO:0000256" key="2">
    <source>
        <dbReference type="SAM" id="Phobius"/>
    </source>
</evidence>
<dbReference type="InterPro" id="IPR011991">
    <property type="entry name" value="ArsR-like_HTH"/>
</dbReference>
<dbReference type="AlphaFoldDB" id="A0A7L9FJN0"/>
<dbReference type="Gene3D" id="1.10.10.10">
    <property type="entry name" value="Winged helix-like DNA-binding domain superfamily/Winged helix DNA-binding domain"/>
    <property type="match status" value="1"/>
</dbReference>
<reference evidence="3 4" key="1">
    <citation type="submission" date="2020-10" db="EMBL/GenBank/DDBJ databases">
        <title>Thermofilum lucidum 3507LT sp. nov. a novel member of Thermofilaceae family isolated from Chile hot spring, and proposal of description order Thermofilales.</title>
        <authorList>
            <person name="Zayulina K.S."/>
            <person name="Elcheninov A.G."/>
            <person name="Toshchakov S.V."/>
            <person name="Kublanov I.V."/>
        </authorList>
    </citation>
    <scope>NUCLEOTIDE SEQUENCE [LARGE SCALE GENOMIC DNA]</scope>
    <source>
        <strain evidence="3 4">3507LT</strain>
    </source>
</reference>
<feature type="transmembrane region" description="Helical" evidence="2">
    <location>
        <begin position="209"/>
        <end position="227"/>
    </location>
</feature>
<dbReference type="EMBL" id="CP062310">
    <property type="protein sequence ID" value="QOJ79223.1"/>
    <property type="molecule type" value="Genomic_DNA"/>
</dbReference>
<evidence type="ECO:0000313" key="3">
    <source>
        <dbReference type="EMBL" id="QOJ79223.1"/>
    </source>
</evidence>
<dbReference type="GO" id="GO:0043565">
    <property type="term" value="F:sequence-specific DNA binding"/>
    <property type="evidence" value="ECO:0007669"/>
    <property type="project" value="InterPro"/>
</dbReference>
<dbReference type="CDD" id="cd00090">
    <property type="entry name" value="HTH_ARSR"/>
    <property type="match status" value="1"/>
</dbReference>
<gene>
    <name evidence="3" type="ORF">IG193_01810</name>
</gene>
<dbReference type="Proteomes" id="UP000594121">
    <property type="component" value="Chromosome"/>
</dbReference>